<dbReference type="InterPro" id="IPR002496">
    <property type="entry name" value="PRib_AMP_CycHydrolase_dom"/>
</dbReference>
<keyword evidence="10 11" id="KW-0368">Histidine biosynthesis</keyword>
<comment type="subunit">
    <text evidence="11">Homodimer.</text>
</comment>
<dbReference type="Gene3D" id="3.10.20.810">
    <property type="entry name" value="Phosphoribosyl-AMP cyclohydrolase"/>
    <property type="match status" value="1"/>
</dbReference>
<comment type="similarity">
    <text evidence="6">In the N-terminal section; belongs to the PRA-CH family.</text>
</comment>
<feature type="binding site" evidence="11">
    <location>
        <position position="110"/>
    </location>
    <ligand>
        <name>Mg(2+)</name>
        <dbReference type="ChEBI" id="CHEBI:18420"/>
    </ligand>
</feature>
<comment type="pathway">
    <text evidence="4">Amino-acid biosynthesis; L-histidine biosynthesis; L-histidine from 5-phospho-alpha-D-ribose 1-diphosphate: step 2/9.</text>
</comment>
<feature type="binding site" evidence="11">
    <location>
        <position position="126"/>
    </location>
    <ligand>
        <name>Zn(2+)</name>
        <dbReference type="ChEBI" id="CHEBI:29105"/>
        <note>ligand shared between dimeric partners</note>
    </ligand>
</feature>
<keyword evidence="11" id="KW-0862">Zinc</keyword>
<dbReference type="PANTHER" id="PTHR42945:SF1">
    <property type="entry name" value="HISTIDINE BIOSYNTHESIS BIFUNCTIONAL PROTEIN HIS7"/>
    <property type="match status" value="1"/>
</dbReference>
<comment type="caution">
    <text evidence="13">The sequence shown here is derived from an EMBL/GenBank/DDBJ whole genome shotgun (WGS) entry which is preliminary data.</text>
</comment>
<dbReference type="SUPFAM" id="SSF141734">
    <property type="entry name" value="HisI-like"/>
    <property type="match status" value="1"/>
</dbReference>
<dbReference type="HAMAP" id="MF_01021">
    <property type="entry name" value="HisI"/>
    <property type="match status" value="1"/>
</dbReference>
<gene>
    <name evidence="11" type="primary">hisI</name>
    <name evidence="13" type="ORF">Pla111_08840</name>
</gene>
<keyword evidence="9 11" id="KW-0378">Hydrolase</keyword>
<dbReference type="AlphaFoldDB" id="A0A5C5WB84"/>
<evidence type="ECO:0000256" key="5">
    <source>
        <dbReference type="ARBA" id="ARBA00007731"/>
    </source>
</evidence>
<dbReference type="GO" id="GO:0005737">
    <property type="term" value="C:cytoplasm"/>
    <property type="evidence" value="ECO:0007669"/>
    <property type="project" value="UniProtKB-SubCell"/>
</dbReference>
<dbReference type="GO" id="GO:0004636">
    <property type="term" value="F:phosphoribosyl-ATP diphosphatase activity"/>
    <property type="evidence" value="ECO:0007669"/>
    <property type="project" value="UniProtKB-EC"/>
</dbReference>
<keyword evidence="8 11" id="KW-0028">Amino-acid biosynthesis</keyword>
<comment type="cofactor">
    <cofactor evidence="11">
        <name>Mg(2+)</name>
        <dbReference type="ChEBI" id="CHEBI:18420"/>
    </cofactor>
    <text evidence="11">Binds 1 Mg(2+) ion per subunit.</text>
</comment>
<dbReference type="EMBL" id="SJPH01000002">
    <property type="protein sequence ID" value="TWT47271.1"/>
    <property type="molecule type" value="Genomic_DNA"/>
</dbReference>
<evidence type="ECO:0000256" key="4">
    <source>
        <dbReference type="ARBA" id="ARBA00005204"/>
    </source>
</evidence>
<dbReference type="NCBIfam" id="NF000768">
    <property type="entry name" value="PRK00051.1"/>
    <property type="match status" value="1"/>
</dbReference>
<keyword evidence="11" id="KW-0479">Metal-binding</keyword>
<protein>
    <recommendedName>
        <fullName evidence="11">Phosphoribosyl-AMP cyclohydrolase</fullName>
        <shortName evidence="11">PRA-CH</shortName>
        <ecNumber evidence="11">3.5.4.19</ecNumber>
    </recommendedName>
</protein>
<evidence type="ECO:0000256" key="6">
    <source>
        <dbReference type="ARBA" id="ARBA00008299"/>
    </source>
</evidence>
<comment type="similarity">
    <text evidence="11">Belongs to the PRA-CH family.</text>
</comment>
<dbReference type="PANTHER" id="PTHR42945">
    <property type="entry name" value="HISTIDINE BIOSYNTHESIS BIFUNCTIONAL PROTEIN"/>
    <property type="match status" value="1"/>
</dbReference>
<evidence type="ECO:0000256" key="11">
    <source>
        <dbReference type="HAMAP-Rule" id="MF_01021"/>
    </source>
</evidence>
<evidence type="ECO:0000256" key="9">
    <source>
        <dbReference type="ARBA" id="ARBA00022801"/>
    </source>
</evidence>
<comment type="pathway">
    <text evidence="3 11">Amino-acid biosynthesis; L-histidine biosynthesis; L-histidine from 5-phospho-alpha-D-ribose 1-diphosphate: step 3/9.</text>
</comment>
<sequence length="160" mass="17800">MTDLTAHRGTGIFYRCLSPDPLLPAMAPTPIPPDPAAPVFADTQTLLPVIAQDDQTGEVLMLAYMNREAYEETLRTGQAVYYSRSREALWRKGDTSGHVQRVRAILLDCDRDTILLRVEQVGAGACHEGYRSCFFRQVTPEGLRVVAERVYDPNITYGPG</sequence>
<keyword evidence="11" id="KW-0460">Magnesium</keyword>
<organism evidence="13 14">
    <name type="scientific">Botrimarina hoheduenensis</name>
    <dbReference type="NCBI Taxonomy" id="2528000"/>
    <lineage>
        <taxon>Bacteria</taxon>
        <taxon>Pseudomonadati</taxon>
        <taxon>Planctomycetota</taxon>
        <taxon>Planctomycetia</taxon>
        <taxon>Pirellulales</taxon>
        <taxon>Lacipirellulaceae</taxon>
        <taxon>Botrimarina</taxon>
    </lineage>
</organism>
<comment type="cofactor">
    <cofactor evidence="11">
        <name>Zn(2+)</name>
        <dbReference type="ChEBI" id="CHEBI:29105"/>
    </cofactor>
    <text evidence="11">Binds 1 zinc ion per subunit.</text>
</comment>
<dbReference type="InterPro" id="IPR026660">
    <property type="entry name" value="PRA-CH"/>
</dbReference>
<dbReference type="UniPathway" id="UPA00031">
    <property type="reaction ID" value="UER00008"/>
</dbReference>
<evidence type="ECO:0000313" key="13">
    <source>
        <dbReference type="EMBL" id="TWT47271.1"/>
    </source>
</evidence>
<proteinExistence type="inferred from homology"/>
<evidence type="ECO:0000313" key="14">
    <source>
        <dbReference type="Proteomes" id="UP000318995"/>
    </source>
</evidence>
<comment type="function">
    <text evidence="11">Catalyzes the hydrolysis of the adenine ring of phosphoribosyl-AMP.</text>
</comment>
<dbReference type="Pfam" id="PF01502">
    <property type="entry name" value="PRA-CH"/>
    <property type="match status" value="1"/>
</dbReference>
<feature type="domain" description="Phosphoribosyl-AMP cyclohydrolase" evidence="12">
    <location>
        <begin position="61"/>
        <end position="135"/>
    </location>
</feature>
<dbReference type="GO" id="GO:0004635">
    <property type="term" value="F:phosphoribosyl-AMP cyclohydrolase activity"/>
    <property type="evidence" value="ECO:0007669"/>
    <property type="project" value="UniProtKB-UniRule"/>
</dbReference>
<dbReference type="InterPro" id="IPR038019">
    <property type="entry name" value="PRib_AMP_CycHydrolase_sf"/>
</dbReference>
<comment type="catalytic activity">
    <reaction evidence="2">
        <text>1-(5-phospho-beta-D-ribosyl)-ATP + H2O = 1-(5-phospho-beta-D-ribosyl)-5'-AMP + diphosphate + H(+)</text>
        <dbReference type="Rhea" id="RHEA:22828"/>
        <dbReference type="ChEBI" id="CHEBI:15377"/>
        <dbReference type="ChEBI" id="CHEBI:15378"/>
        <dbReference type="ChEBI" id="CHEBI:33019"/>
        <dbReference type="ChEBI" id="CHEBI:59457"/>
        <dbReference type="ChEBI" id="CHEBI:73183"/>
        <dbReference type="EC" id="3.6.1.31"/>
    </reaction>
</comment>
<accession>A0A5C5WB84</accession>
<dbReference type="GO" id="GO:0000287">
    <property type="term" value="F:magnesium ion binding"/>
    <property type="evidence" value="ECO:0007669"/>
    <property type="project" value="UniProtKB-UniRule"/>
</dbReference>
<evidence type="ECO:0000256" key="10">
    <source>
        <dbReference type="ARBA" id="ARBA00023102"/>
    </source>
</evidence>
<dbReference type="Proteomes" id="UP000318995">
    <property type="component" value="Unassembled WGS sequence"/>
</dbReference>
<dbReference type="GO" id="GO:0000105">
    <property type="term" value="P:L-histidine biosynthetic process"/>
    <property type="evidence" value="ECO:0007669"/>
    <property type="project" value="UniProtKB-UniRule"/>
</dbReference>
<feature type="binding site" evidence="11">
    <location>
        <position position="112"/>
    </location>
    <ligand>
        <name>Mg(2+)</name>
        <dbReference type="ChEBI" id="CHEBI:18420"/>
    </ligand>
</feature>
<reference evidence="13 14" key="1">
    <citation type="submission" date="2019-02" db="EMBL/GenBank/DDBJ databases">
        <title>Deep-cultivation of Planctomycetes and their phenomic and genomic characterization uncovers novel biology.</title>
        <authorList>
            <person name="Wiegand S."/>
            <person name="Jogler M."/>
            <person name="Boedeker C."/>
            <person name="Pinto D."/>
            <person name="Vollmers J."/>
            <person name="Rivas-Marin E."/>
            <person name="Kohn T."/>
            <person name="Peeters S.H."/>
            <person name="Heuer A."/>
            <person name="Rast P."/>
            <person name="Oberbeckmann S."/>
            <person name="Bunk B."/>
            <person name="Jeske O."/>
            <person name="Meyerdierks A."/>
            <person name="Storesund J.E."/>
            <person name="Kallscheuer N."/>
            <person name="Luecker S."/>
            <person name="Lage O.M."/>
            <person name="Pohl T."/>
            <person name="Merkel B.J."/>
            <person name="Hornburger P."/>
            <person name="Mueller R.-W."/>
            <person name="Bruemmer F."/>
            <person name="Labrenz M."/>
            <person name="Spormann A.M."/>
            <person name="Op Den Camp H."/>
            <person name="Overmann J."/>
            <person name="Amann R."/>
            <person name="Jetten M.S.M."/>
            <person name="Mascher T."/>
            <person name="Medema M.H."/>
            <person name="Devos D.P."/>
            <person name="Kaster A.-K."/>
            <person name="Ovreas L."/>
            <person name="Rohde M."/>
            <person name="Galperin M.Y."/>
            <person name="Jogler C."/>
        </authorList>
    </citation>
    <scope>NUCLEOTIDE SEQUENCE [LARGE SCALE GENOMIC DNA]</scope>
    <source>
        <strain evidence="13 14">Pla111</strain>
    </source>
</reference>
<comment type="catalytic activity">
    <reaction evidence="1 11">
        <text>1-(5-phospho-beta-D-ribosyl)-5'-AMP + H2O = 1-(5-phospho-beta-D-ribosyl)-5-[(5-phospho-beta-D-ribosylamino)methylideneamino]imidazole-4-carboxamide</text>
        <dbReference type="Rhea" id="RHEA:20049"/>
        <dbReference type="ChEBI" id="CHEBI:15377"/>
        <dbReference type="ChEBI" id="CHEBI:58435"/>
        <dbReference type="ChEBI" id="CHEBI:59457"/>
        <dbReference type="EC" id="3.5.4.19"/>
    </reaction>
</comment>
<dbReference type="EC" id="3.5.4.19" evidence="11"/>
<keyword evidence="7 11" id="KW-0963">Cytoplasm</keyword>
<evidence type="ECO:0000256" key="8">
    <source>
        <dbReference type="ARBA" id="ARBA00022605"/>
    </source>
</evidence>
<dbReference type="GO" id="GO:0008270">
    <property type="term" value="F:zinc ion binding"/>
    <property type="evidence" value="ECO:0007669"/>
    <property type="project" value="UniProtKB-UniRule"/>
</dbReference>
<comment type="subcellular location">
    <subcellularLocation>
        <location evidence="11">Cytoplasm</location>
    </subcellularLocation>
</comment>
<evidence type="ECO:0000259" key="12">
    <source>
        <dbReference type="Pfam" id="PF01502"/>
    </source>
</evidence>
<evidence type="ECO:0000256" key="2">
    <source>
        <dbReference type="ARBA" id="ARBA00001460"/>
    </source>
</evidence>
<evidence type="ECO:0000256" key="3">
    <source>
        <dbReference type="ARBA" id="ARBA00005169"/>
    </source>
</evidence>
<dbReference type="FunFam" id="3.10.20.810:FF:000001">
    <property type="entry name" value="Histidine biosynthesis bifunctional protein HisIE"/>
    <property type="match status" value="1"/>
</dbReference>
<evidence type="ECO:0000256" key="7">
    <source>
        <dbReference type="ARBA" id="ARBA00022490"/>
    </source>
</evidence>
<evidence type="ECO:0000256" key="1">
    <source>
        <dbReference type="ARBA" id="ARBA00000024"/>
    </source>
</evidence>
<name>A0A5C5WB84_9BACT</name>
<feature type="binding site" evidence="11">
    <location>
        <position position="108"/>
    </location>
    <ligand>
        <name>Mg(2+)</name>
        <dbReference type="ChEBI" id="CHEBI:18420"/>
    </ligand>
</feature>
<comment type="similarity">
    <text evidence="5">In the C-terminal section; belongs to the PRA-PH family.</text>
</comment>
<feature type="binding site" evidence="11">
    <location>
        <position position="109"/>
    </location>
    <ligand>
        <name>Zn(2+)</name>
        <dbReference type="ChEBI" id="CHEBI:29105"/>
        <note>ligand shared between dimeric partners</note>
    </ligand>
</feature>
<keyword evidence="14" id="KW-1185">Reference proteome</keyword>
<feature type="binding site" evidence="11">
    <location>
        <position position="133"/>
    </location>
    <ligand>
        <name>Zn(2+)</name>
        <dbReference type="ChEBI" id="CHEBI:29105"/>
        <note>ligand shared between dimeric partners</note>
    </ligand>
</feature>